<evidence type="ECO:0000259" key="1">
    <source>
        <dbReference type="Pfam" id="PF00501"/>
    </source>
</evidence>
<dbReference type="SUPFAM" id="SSF56801">
    <property type="entry name" value="Acetyl-CoA synthetase-like"/>
    <property type="match status" value="1"/>
</dbReference>
<dbReference type="InterPro" id="IPR042099">
    <property type="entry name" value="ANL_N_sf"/>
</dbReference>
<protein>
    <submittedName>
        <fullName evidence="2">AMP-binding protein</fullName>
    </submittedName>
</protein>
<gene>
    <name evidence="2" type="ORF">ACFP56_19825</name>
</gene>
<accession>A0ABW1VBM2</accession>
<keyword evidence="3" id="KW-1185">Reference proteome</keyword>
<evidence type="ECO:0000313" key="3">
    <source>
        <dbReference type="Proteomes" id="UP001596233"/>
    </source>
</evidence>
<sequence>MFFDIQHIHSQQLAIITPQQSYAYAELQDLTNRYRLKSSIKELVLLLCDNTIDIIAAYVAALQSNHAVMLLSSSTNEGLLQQIVSTYQPRWIITIKEFAFLGYEKQGEMLERQQAISMNLHPELAVLLSTSGTTGSSKFVRLSYANLQSNAEAIVQYLELDKNERGILNLPLSYSYGMSILNSHLQVGATVLLTEDSVVAKPFWSFVEQYKATSLPGVPFTYQMLQRIGFLKMELPHLKTLTQAGGRLDERLVRLFGKYAQETNKRFFVMYGQTEATPRISYVPSSRVLDKPGSIGVAVPGGELMLDSETGELVYRGRNVMMGYAESVEDLVKGDECHGVLRTGDAAVMDEEGFFSITGRMKRFIKLFGLRINLDEVEKKLEAVLQQPIACAGTDDRLVIAVEEAELVDAIKHQIDALYKLHRSSYKVVVLSELPRMSNGKINYQALKDE</sequence>
<dbReference type="EMBL" id="JBHSTE010000008">
    <property type="protein sequence ID" value="MFC6334885.1"/>
    <property type="molecule type" value="Genomic_DNA"/>
</dbReference>
<feature type="domain" description="AMP-dependent synthetase/ligase" evidence="1">
    <location>
        <begin position="11"/>
        <end position="324"/>
    </location>
</feature>
<dbReference type="Pfam" id="PF00501">
    <property type="entry name" value="AMP-binding"/>
    <property type="match status" value="1"/>
</dbReference>
<reference evidence="3" key="1">
    <citation type="journal article" date="2019" name="Int. J. Syst. Evol. Microbiol.">
        <title>The Global Catalogue of Microorganisms (GCM) 10K type strain sequencing project: providing services to taxonomists for standard genome sequencing and annotation.</title>
        <authorList>
            <consortium name="The Broad Institute Genomics Platform"/>
            <consortium name="The Broad Institute Genome Sequencing Center for Infectious Disease"/>
            <person name="Wu L."/>
            <person name="Ma J."/>
        </authorList>
    </citation>
    <scope>NUCLEOTIDE SEQUENCE [LARGE SCALE GENOMIC DNA]</scope>
    <source>
        <strain evidence="3">PCU 280</strain>
    </source>
</reference>
<proteinExistence type="predicted"/>
<organism evidence="2 3">
    <name type="scientific">Paenibacillus septentrionalis</name>
    <dbReference type="NCBI Taxonomy" id="429342"/>
    <lineage>
        <taxon>Bacteria</taxon>
        <taxon>Bacillati</taxon>
        <taxon>Bacillota</taxon>
        <taxon>Bacilli</taxon>
        <taxon>Bacillales</taxon>
        <taxon>Paenibacillaceae</taxon>
        <taxon>Paenibacillus</taxon>
    </lineage>
</organism>
<name>A0ABW1VBM2_9BACL</name>
<dbReference type="PANTHER" id="PTHR24096">
    <property type="entry name" value="LONG-CHAIN-FATTY-ACID--COA LIGASE"/>
    <property type="match status" value="1"/>
</dbReference>
<comment type="caution">
    <text evidence="2">The sequence shown here is derived from an EMBL/GenBank/DDBJ whole genome shotgun (WGS) entry which is preliminary data.</text>
</comment>
<dbReference type="Gene3D" id="3.30.300.30">
    <property type="match status" value="1"/>
</dbReference>
<dbReference type="InterPro" id="IPR045851">
    <property type="entry name" value="AMP-bd_C_sf"/>
</dbReference>
<dbReference type="Proteomes" id="UP001596233">
    <property type="component" value="Unassembled WGS sequence"/>
</dbReference>
<evidence type="ECO:0000313" key="2">
    <source>
        <dbReference type="EMBL" id="MFC6334885.1"/>
    </source>
</evidence>
<dbReference type="RefSeq" id="WP_379237879.1">
    <property type="nucleotide sequence ID" value="NZ_JBHSTE010000008.1"/>
</dbReference>
<dbReference type="Gene3D" id="3.40.50.12780">
    <property type="entry name" value="N-terminal domain of ligase-like"/>
    <property type="match status" value="1"/>
</dbReference>
<dbReference type="InterPro" id="IPR000873">
    <property type="entry name" value="AMP-dep_synth/lig_dom"/>
</dbReference>